<sequence>MFQPFPIHGPSETNRNQTSKTSSTMGQLTLQLLQDDEPPSRIIRSNPTSMAKLIAREKKLRQQKGKVHEKLDRLHLQELPIPCRPDRKEKEPSKFILTSPGEGGHQHRIVGRGI</sequence>
<evidence type="ECO:0000313" key="3">
    <source>
        <dbReference type="Proteomes" id="UP000828251"/>
    </source>
</evidence>
<reference evidence="2 3" key="1">
    <citation type="journal article" date="2021" name="Plant Biotechnol. J.">
        <title>Multi-omics assisted identification of the key and species-specific regulatory components of drought-tolerant mechanisms in Gossypium stocksii.</title>
        <authorList>
            <person name="Yu D."/>
            <person name="Ke L."/>
            <person name="Zhang D."/>
            <person name="Wu Y."/>
            <person name="Sun Y."/>
            <person name="Mei J."/>
            <person name="Sun J."/>
            <person name="Sun Y."/>
        </authorList>
    </citation>
    <scope>NUCLEOTIDE SEQUENCE [LARGE SCALE GENOMIC DNA]</scope>
    <source>
        <strain evidence="3">cv. E1</strain>
        <tissue evidence="2">Leaf</tissue>
    </source>
</reference>
<feature type="compositionally biased region" description="Basic and acidic residues" evidence="1">
    <location>
        <begin position="84"/>
        <end position="93"/>
    </location>
</feature>
<feature type="region of interest" description="Disordered" evidence="1">
    <location>
        <begin position="1"/>
        <end position="44"/>
    </location>
</feature>
<dbReference type="Proteomes" id="UP000828251">
    <property type="component" value="Unassembled WGS sequence"/>
</dbReference>
<keyword evidence="3" id="KW-1185">Reference proteome</keyword>
<evidence type="ECO:0000313" key="2">
    <source>
        <dbReference type="EMBL" id="KAH1039276.1"/>
    </source>
</evidence>
<protein>
    <submittedName>
        <fullName evidence="2">Uncharacterized protein</fullName>
    </submittedName>
</protein>
<gene>
    <name evidence="2" type="ORF">J1N35_041019</name>
</gene>
<dbReference type="AlphaFoldDB" id="A0A9D3UEP2"/>
<organism evidence="2 3">
    <name type="scientific">Gossypium stocksii</name>
    <dbReference type="NCBI Taxonomy" id="47602"/>
    <lineage>
        <taxon>Eukaryota</taxon>
        <taxon>Viridiplantae</taxon>
        <taxon>Streptophyta</taxon>
        <taxon>Embryophyta</taxon>
        <taxon>Tracheophyta</taxon>
        <taxon>Spermatophyta</taxon>
        <taxon>Magnoliopsida</taxon>
        <taxon>eudicotyledons</taxon>
        <taxon>Gunneridae</taxon>
        <taxon>Pentapetalae</taxon>
        <taxon>rosids</taxon>
        <taxon>malvids</taxon>
        <taxon>Malvales</taxon>
        <taxon>Malvaceae</taxon>
        <taxon>Malvoideae</taxon>
        <taxon>Gossypium</taxon>
    </lineage>
</organism>
<feature type="compositionally biased region" description="Polar residues" evidence="1">
    <location>
        <begin position="11"/>
        <end position="32"/>
    </location>
</feature>
<comment type="caution">
    <text evidence="2">The sequence shown here is derived from an EMBL/GenBank/DDBJ whole genome shotgun (WGS) entry which is preliminary data.</text>
</comment>
<feature type="region of interest" description="Disordered" evidence="1">
    <location>
        <begin position="83"/>
        <end position="114"/>
    </location>
</feature>
<name>A0A9D3UEP2_9ROSI</name>
<dbReference type="EMBL" id="JAIQCV010000012">
    <property type="protein sequence ID" value="KAH1039276.1"/>
    <property type="molecule type" value="Genomic_DNA"/>
</dbReference>
<proteinExistence type="predicted"/>
<evidence type="ECO:0000256" key="1">
    <source>
        <dbReference type="SAM" id="MobiDB-lite"/>
    </source>
</evidence>
<accession>A0A9D3UEP2</accession>